<feature type="compositionally biased region" description="Pro residues" evidence="1">
    <location>
        <begin position="397"/>
        <end position="410"/>
    </location>
</feature>
<evidence type="ECO:0000256" key="1">
    <source>
        <dbReference type="SAM" id="MobiDB-lite"/>
    </source>
</evidence>
<dbReference type="Proteomes" id="UP001570511">
    <property type="component" value="Unassembled WGS sequence"/>
</dbReference>
<proteinExistence type="predicted"/>
<comment type="caution">
    <text evidence="2">The sequence shown here is derived from an EMBL/GenBank/DDBJ whole genome shotgun (WGS) entry which is preliminary data.</text>
</comment>
<sequence>MAGFGRGRRPATDAAADDDGYLGIEFGTPTDGSGVVVSDPIERSQFVLTTSESTRLRPADPEAFRFPADAAVRVRTDRLDLETVVSVCVRDGDGEMLAQAEHFADESFPAGTYSVELFAPIKLYLRVDAPLRVVSDATRTRIEFDEPTDVLVGARSHHKRPAATIRTTDRPRDMMRAASLLGSALKTTSVERSYPTLRGHPPLIERGARFEAPDGLSTPDTGVVIELPETKRHVYAAAPLAYYLGADVVPGDRPRIVTDAGFTHDLDGPDGFERSVERVLKQTFFLDCLTRTEGYYEVDLHERDALAADLDLDFADLYGRSIGAQLDAYLDVPYDVLEPHVPEWKLTAHVAPTAENVESLPFVANDLGVVRTPDTEPTDGSDAQATAVGEFLRRGSPPRPTTPSSPPPSPSATSSAEFTRSAGSATRSQRVEPADRPTYVQPPEAESLEHAWLGEGIPIGASKASLQAYRNRLDREPIEGDIGITVVCNDPRMAEEREAVESVYGSREELPFDVRTHYELSVEELRDVLATDAEFLHYIGHIDDDGFQCPDGALDVTTVESIGVDSFLLNACQSYEQGMELIERGAIAGIVTLNDVINSGAVDIGRSLARLLNYGFPIRASLDLAKYDSVIGEDYIVVGDGGFSVAQVQAAFPNVCKVYTESDTYQLEYITYPASEFGLGSLVSPYLPSGDRYFLSSGTADVFEVSKPGLADFLSMENIPVIINDELFWSSDIDLDSL</sequence>
<feature type="compositionally biased region" description="Polar residues" evidence="1">
    <location>
        <begin position="416"/>
        <end position="428"/>
    </location>
</feature>
<accession>A0ABD5MAW2</accession>
<name>A0ABD5MAW2_9EURY</name>
<keyword evidence="3" id="KW-1185">Reference proteome</keyword>
<dbReference type="EMBL" id="JBGNYA010000001">
    <property type="protein sequence ID" value="MFA1611050.1"/>
    <property type="molecule type" value="Genomic_DNA"/>
</dbReference>
<reference evidence="2 3" key="1">
    <citation type="submission" date="2024-08" db="EMBL/GenBank/DDBJ databases">
        <title>Halobellus sp. MBLA0158 whole genome sequence.</title>
        <authorList>
            <person name="Hwang C.Y."/>
            <person name="Cho E.-S."/>
            <person name="Seo M.-J."/>
        </authorList>
    </citation>
    <scope>NUCLEOTIDE SEQUENCE [LARGE SCALE GENOMIC DNA]</scope>
    <source>
        <strain evidence="2 3">MBLA0158</strain>
    </source>
</reference>
<feature type="region of interest" description="Disordered" evidence="1">
    <location>
        <begin position="1"/>
        <end position="23"/>
    </location>
</feature>
<organism evidence="2 3">
    <name type="scientific">Halobellus rubicundus</name>
    <dbReference type="NCBI Taxonomy" id="2996466"/>
    <lineage>
        <taxon>Archaea</taxon>
        <taxon>Methanobacteriati</taxon>
        <taxon>Methanobacteriota</taxon>
        <taxon>Stenosarchaea group</taxon>
        <taxon>Halobacteria</taxon>
        <taxon>Halobacteriales</taxon>
        <taxon>Haloferacaceae</taxon>
        <taxon>Halobellus</taxon>
    </lineage>
</organism>
<evidence type="ECO:0000313" key="3">
    <source>
        <dbReference type="Proteomes" id="UP001570511"/>
    </source>
</evidence>
<protein>
    <recommendedName>
        <fullName evidence="4">Caspase family protein</fullName>
    </recommendedName>
</protein>
<dbReference type="AlphaFoldDB" id="A0ABD5MAW2"/>
<evidence type="ECO:0008006" key="4">
    <source>
        <dbReference type="Google" id="ProtNLM"/>
    </source>
</evidence>
<feature type="region of interest" description="Disordered" evidence="1">
    <location>
        <begin position="392"/>
        <end position="441"/>
    </location>
</feature>
<evidence type="ECO:0000313" key="2">
    <source>
        <dbReference type="EMBL" id="MFA1611050.1"/>
    </source>
</evidence>
<gene>
    <name evidence="2" type="ORF">OS889_08540</name>
</gene>
<dbReference type="RefSeq" id="WP_372389046.1">
    <property type="nucleotide sequence ID" value="NZ_JBGNYA010000001.1"/>
</dbReference>